<comment type="caution">
    <text evidence="2">The sequence shown here is derived from an EMBL/GenBank/DDBJ whole genome shotgun (WGS) entry which is preliminary data.</text>
</comment>
<dbReference type="Gene3D" id="1.25.40.380">
    <property type="entry name" value="Protein of unknown function DUF1810"/>
    <property type="match status" value="1"/>
</dbReference>
<evidence type="ECO:0000313" key="2">
    <source>
        <dbReference type="EMBL" id="RAH99457.1"/>
    </source>
</evidence>
<feature type="region of interest" description="Disordered" evidence="1">
    <location>
        <begin position="142"/>
        <end position="185"/>
    </location>
</feature>
<gene>
    <name evidence="2" type="ORF">DLJ53_23350</name>
</gene>
<keyword evidence="3" id="KW-1185">Reference proteome</keyword>
<evidence type="ECO:0000313" key="3">
    <source>
        <dbReference type="Proteomes" id="UP000249590"/>
    </source>
</evidence>
<reference evidence="2 3" key="1">
    <citation type="submission" date="2018-05" db="EMBL/GenBank/DDBJ databases">
        <title>Acuticoccus sediminis sp. nov., isolated from deep-sea sediment of Indian Ocean.</title>
        <authorList>
            <person name="Liu X."/>
            <person name="Lai Q."/>
            <person name="Du Y."/>
            <person name="Sun F."/>
            <person name="Zhang X."/>
            <person name="Wang S."/>
            <person name="Shao Z."/>
        </authorList>
    </citation>
    <scope>NUCLEOTIDE SEQUENCE [LARGE SCALE GENOMIC DNA]</scope>
    <source>
        <strain evidence="2 3">PTG4-2</strain>
    </source>
</reference>
<name>A0A8B2NNK7_9HYPH</name>
<dbReference type="EMBL" id="QHHQ01000005">
    <property type="protein sequence ID" value="RAH99457.1"/>
    <property type="molecule type" value="Genomic_DNA"/>
</dbReference>
<sequence>MTDTFNLDRFLTAQERDYAAALSELGTGFKASHWIWYIFPQHVDLGRSATARLYGIASLQEAAAYFHHPVLGARLIEATEAALASGVTDPTALFGSPDDLKVRSCLTLFLEVEPGEETLARALTTFYGGRRDEKTLDLLYPDRVAEGDGDDDGPSAQLTEKARHSDQKAGNPSHEANGSEATLKS</sequence>
<dbReference type="InterPro" id="IPR014937">
    <property type="entry name" value="DUF1810"/>
</dbReference>
<accession>A0A8B2NNK7</accession>
<dbReference type="Proteomes" id="UP000249590">
    <property type="component" value="Unassembled WGS sequence"/>
</dbReference>
<dbReference type="OrthoDB" id="9801870at2"/>
<dbReference type="RefSeq" id="WP_111349677.1">
    <property type="nucleotide sequence ID" value="NZ_JAIWKD010000006.1"/>
</dbReference>
<evidence type="ECO:0000256" key="1">
    <source>
        <dbReference type="SAM" id="MobiDB-lite"/>
    </source>
</evidence>
<organism evidence="2 3">
    <name type="scientific">Acuticoccus sediminis</name>
    <dbReference type="NCBI Taxonomy" id="2184697"/>
    <lineage>
        <taxon>Bacteria</taxon>
        <taxon>Pseudomonadati</taxon>
        <taxon>Pseudomonadota</taxon>
        <taxon>Alphaproteobacteria</taxon>
        <taxon>Hyphomicrobiales</taxon>
        <taxon>Amorphaceae</taxon>
        <taxon>Acuticoccus</taxon>
    </lineage>
</organism>
<feature type="compositionally biased region" description="Polar residues" evidence="1">
    <location>
        <begin position="168"/>
        <end position="185"/>
    </location>
</feature>
<dbReference type="Pfam" id="PF08837">
    <property type="entry name" value="DUF1810"/>
    <property type="match status" value="1"/>
</dbReference>
<proteinExistence type="predicted"/>
<protein>
    <submittedName>
        <fullName evidence="2">DUF1810 domain-containing protein</fullName>
    </submittedName>
</protein>
<dbReference type="SUPFAM" id="SSF140736">
    <property type="entry name" value="Rv1873-like"/>
    <property type="match status" value="1"/>
</dbReference>
<dbReference type="InterPro" id="IPR036287">
    <property type="entry name" value="Rv1873-like_sf"/>
</dbReference>
<dbReference type="AlphaFoldDB" id="A0A8B2NNK7"/>